<dbReference type="HOGENOM" id="CLU_1191773_0_0_1"/>
<dbReference type="Proteomes" id="UP000013827">
    <property type="component" value="Unassembled WGS sequence"/>
</dbReference>
<feature type="chain" id="PRO_5044053645" evidence="2">
    <location>
        <begin position="19"/>
        <end position="233"/>
    </location>
</feature>
<evidence type="ECO:0000256" key="1">
    <source>
        <dbReference type="SAM" id="Coils"/>
    </source>
</evidence>
<dbReference type="KEGG" id="ehx:EMIHUDRAFT_355706"/>
<organism evidence="3 4">
    <name type="scientific">Emiliania huxleyi (strain CCMP1516)</name>
    <dbReference type="NCBI Taxonomy" id="280463"/>
    <lineage>
        <taxon>Eukaryota</taxon>
        <taxon>Haptista</taxon>
        <taxon>Haptophyta</taxon>
        <taxon>Prymnesiophyceae</taxon>
        <taxon>Isochrysidales</taxon>
        <taxon>Noelaerhabdaceae</taxon>
        <taxon>Emiliania</taxon>
    </lineage>
</organism>
<dbReference type="EnsemblProtists" id="EOD11038">
    <property type="protein sequence ID" value="EOD11038"/>
    <property type="gene ID" value="EMIHUDRAFT_371594"/>
</dbReference>
<sequence>MALTFLSTPFALIVQLGTAPLPALRPPAARVLLSADASELMVREAAMRVVAAANKFGSTQGEAAAEWVMEAMSSRSGEVDCEELLGKQLALFDECLVEDSANCEELDEALSSLEAQLKQGEAGPLDIFGQSKMDRAAARVRTAAAKFGADYGKVAEQWIADVRGSGSEVSPFALLEQQMSLFGECLLDVDEEGGGASERCEELSEALGALQLSLGVKGRVVATAKNAVAPERK</sequence>
<proteinExistence type="predicted"/>
<name>A0A0D3J2M1_EMIH1</name>
<accession>A0A0D3J2M1</accession>
<dbReference type="GeneID" id="17257191"/>
<reference evidence="3" key="2">
    <citation type="submission" date="2024-10" db="UniProtKB">
        <authorList>
            <consortium name="EnsemblProtists"/>
        </authorList>
    </citation>
    <scope>IDENTIFICATION</scope>
</reference>
<dbReference type="RefSeq" id="XP_005770185.1">
    <property type="nucleotide sequence ID" value="XM_005770128.1"/>
</dbReference>
<dbReference type="RefSeq" id="XP_005763467.1">
    <property type="nucleotide sequence ID" value="XM_005763410.1"/>
</dbReference>
<dbReference type="EnsemblProtists" id="EOD17756">
    <property type="protein sequence ID" value="EOD17756"/>
    <property type="gene ID" value="EMIHUDRAFT_355706"/>
</dbReference>
<dbReference type="AlphaFoldDB" id="A0A0D3J2M1"/>
<evidence type="ECO:0000313" key="3">
    <source>
        <dbReference type="EnsemblProtists" id="EOD17756"/>
    </source>
</evidence>
<dbReference type="GeneID" id="17263964"/>
<protein>
    <submittedName>
        <fullName evidence="3">Uncharacterized protein</fullName>
    </submittedName>
</protein>
<reference evidence="4" key="1">
    <citation type="journal article" date="2013" name="Nature">
        <title>Pan genome of the phytoplankton Emiliania underpins its global distribution.</title>
        <authorList>
            <person name="Read B.A."/>
            <person name="Kegel J."/>
            <person name="Klute M.J."/>
            <person name="Kuo A."/>
            <person name="Lefebvre S.C."/>
            <person name="Maumus F."/>
            <person name="Mayer C."/>
            <person name="Miller J."/>
            <person name="Monier A."/>
            <person name="Salamov A."/>
            <person name="Young J."/>
            <person name="Aguilar M."/>
            <person name="Claverie J.M."/>
            <person name="Frickenhaus S."/>
            <person name="Gonzalez K."/>
            <person name="Herman E.K."/>
            <person name="Lin Y.C."/>
            <person name="Napier J."/>
            <person name="Ogata H."/>
            <person name="Sarno A.F."/>
            <person name="Shmutz J."/>
            <person name="Schroeder D."/>
            <person name="de Vargas C."/>
            <person name="Verret F."/>
            <person name="von Dassow P."/>
            <person name="Valentin K."/>
            <person name="Van de Peer Y."/>
            <person name="Wheeler G."/>
            <person name="Dacks J.B."/>
            <person name="Delwiche C.F."/>
            <person name="Dyhrman S.T."/>
            <person name="Glockner G."/>
            <person name="John U."/>
            <person name="Richards T."/>
            <person name="Worden A.Z."/>
            <person name="Zhang X."/>
            <person name="Grigoriev I.V."/>
            <person name="Allen A.E."/>
            <person name="Bidle K."/>
            <person name="Borodovsky M."/>
            <person name="Bowler C."/>
            <person name="Brownlee C."/>
            <person name="Cock J.M."/>
            <person name="Elias M."/>
            <person name="Gladyshev V.N."/>
            <person name="Groth M."/>
            <person name="Guda C."/>
            <person name="Hadaegh A."/>
            <person name="Iglesias-Rodriguez M.D."/>
            <person name="Jenkins J."/>
            <person name="Jones B.M."/>
            <person name="Lawson T."/>
            <person name="Leese F."/>
            <person name="Lindquist E."/>
            <person name="Lobanov A."/>
            <person name="Lomsadze A."/>
            <person name="Malik S.B."/>
            <person name="Marsh M.E."/>
            <person name="Mackinder L."/>
            <person name="Mock T."/>
            <person name="Mueller-Roeber B."/>
            <person name="Pagarete A."/>
            <person name="Parker M."/>
            <person name="Probert I."/>
            <person name="Quesneville H."/>
            <person name="Raines C."/>
            <person name="Rensing S.A."/>
            <person name="Riano-Pachon D.M."/>
            <person name="Richier S."/>
            <person name="Rokitta S."/>
            <person name="Shiraiwa Y."/>
            <person name="Soanes D.M."/>
            <person name="van der Giezen M."/>
            <person name="Wahlund T.M."/>
            <person name="Williams B."/>
            <person name="Wilson W."/>
            <person name="Wolfe G."/>
            <person name="Wurch L.L."/>
        </authorList>
    </citation>
    <scope>NUCLEOTIDE SEQUENCE</scope>
</reference>
<dbReference type="KEGG" id="ehx:EMIHUDRAFT_371594"/>
<keyword evidence="4" id="KW-1185">Reference proteome</keyword>
<keyword evidence="1" id="KW-0175">Coiled coil</keyword>
<evidence type="ECO:0000256" key="2">
    <source>
        <dbReference type="SAM" id="SignalP"/>
    </source>
</evidence>
<keyword evidence="2" id="KW-0732">Signal</keyword>
<evidence type="ECO:0000313" key="4">
    <source>
        <dbReference type="Proteomes" id="UP000013827"/>
    </source>
</evidence>
<feature type="coiled-coil region" evidence="1">
    <location>
        <begin position="96"/>
        <end position="123"/>
    </location>
</feature>
<feature type="signal peptide" evidence="2">
    <location>
        <begin position="1"/>
        <end position="18"/>
    </location>
</feature>
<dbReference type="PaxDb" id="2903-EOD11038"/>